<evidence type="ECO:0000256" key="3">
    <source>
        <dbReference type="ARBA" id="ARBA00013253"/>
    </source>
</evidence>
<dbReference type="PANTHER" id="PTHR43071:SF1">
    <property type="entry name" value="2-AMINO-4-HYDROXY-6-HYDROXYMETHYLDIHYDROPTERIDINE PYROPHOSPHOKINASE"/>
    <property type="match status" value="1"/>
</dbReference>
<accession>A0ABY5DYX8</accession>
<keyword evidence="4 10" id="KW-0808">Transferase</keyword>
<dbReference type="InterPro" id="IPR035907">
    <property type="entry name" value="Hppk_sf"/>
</dbReference>
<dbReference type="NCBIfam" id="TIGR01498">
    <property type="entry name" value="folK"/>
    <property type="match status" value="1"/>
</dbReference>
<protein>
    <recommendedName>
        <fullName evidence="3">2-amino-4-hydroxy-6-hydroxymethyldihydropteridine diphosphokinase</fullName>
        <ecNumber evidence="3">2.7.6.3</ecNumber>
    </recommendedName>
</protein>
<organism evidence="10 11">
    <name type="scientific">Paraconexibacter antarcticus</name>
    <dbReference type="NCBI Taxonomy" id="2949664"/>
    <lineage>
        <taxon>Bacteria</taxon>
        <taxon>Bacillati</taxon>
        <taxon>Actinomycetota</taxon>
        <taxon>Thermoleophilia</taxon>
        <taxon>Solirubrobacterales</taxon>
        <taxon>Paraconexibacteraceae</taxon>
        <taxon>Paraconexibacter</taxon>
    </lineage>
</organism>
<name>A0ABY5DYX8_9ACTN</name>
<dbReference type="PANTHER" id="PTHR43071">
    <property type="entry name" value="2-AMINO-4-HYDROXY-6-HYDROXYMETHYLDIHYDROPTERIDINE PYROPHOSPHOKINASE"/>
    <property type="match status" value="1"/>
</dbReference>
<feature type="domain" description="7,8-dihydro-6-hydroxymethylpterin-pyrophosphokinase" evidence="9">
    <location>
        <begin position="93"/>
        <end position="104"/>
    </location>
</feature>
<gene>
    <name evidence="10" type="primary">folK</name>
    <name evidence="10" type="ORF">NBH00_06280</name>
</gene>
<keyword evidence="7" id="KW-0067">ATP-binding</keyword>
<dbReference type="Proteomes" id="UP001056035">
    <property type="component" value="Chromosome"/>
</dbReference>
<evidence type="ECO:0000313" key="10">
    <source>
        <dbReference type="EMBL" id="UTI65820.1"/>
    </source>
</evidence>
<evidence type="ECO:0000313" key="11">
    <source>
        <dbReference type="Proteomes" id="UP001056035"/>
    </source>
</evidence>
<evidence type="ECO:0000256" key="5">
    <source>
        <dbReference type="ARBA" id="ARBA00022741"/>
    </source>
</evidence>
<evidence type="ECO:0000256" key="2">
    <source>
        <dbReference type="ARBA" id="ARBA00005051"/>
    </source>
</evidence>
<dbReference type="PROSITE" id="PS00794">
    <property type="entry name" value="HPPK"/>
    <property type="match status" value="1"/>
</dbReference>
<dbReference type="Pfam" id="PF01288">
    <property type="entry name" value="HPPK"/>
    <property type="match status" value="1"/>
</dbReference>
<dbReference type="EMBL" id="CP098502">
    <property type="protein sequence ID" value="UTI65820.1"/>
    <property type="molecule type" value="Genomic_DNA"/>
</dbReference>
<dbReference type="Gene3D" id="3.30.70.560">
    <property type="entry name" value="7,8-Dihydro-6-hydroxymethylpterin-pyrophosphokinase HPPK"/>
    <property type="match status" value="1"/>
</dbReference>
<evidence type="ECO:0000256" key="8">
    <source>
        <dbReference type="ARBA" id="ARBA00022909"/>
    </source>
</evidence>
<dbReference type="CDD" id="cd00483">
    <property type="entry name" value="HPPK"/>
    <property type="match status" value="1"/>
</dbReference>
<comment type="pathway">
    <text evidence="2">Cofactor biosynthesis; tetrahydrofolate biosynthesis; 2-amino-4-hydroxy-6-hydroxymethyl-7,8-dihydropteridine diphosphate from 7,8-dihydroneopterin triphosphate: step 4/4.</text>
</comment>
<dbReference type="InterPro" id="IPR000550">
    <property type="entry name" value="Hppk"/>
</dbReference>
<dbReference type="EC" id="2.7.6.3" evidence="3"/>
<evidence type="ECO:0000256" key="4">
    <source>
        <dbReference type="ARBA" id="ARBA00022679"/>
    </source>
</evidence>
<dbReference type="GO" id="GO:0003848">
    <property type="term" value="F:2-amino-4-hydroxy-6-hydroxymethyldihydropteridine diphosphokinase activity"/>
    <property type="evidence" value="ECO:0007669"/>
    <property type="project" value="UniProtKB-EC"/>
</dbReference>
<keyword evidence="6" id="KW-0418">Kinase</keyword>
<reference evidence="10 11" key="1">
    <citation type="submission" date="2022-06" db="EMBL/GenBank/DDBJ databases">
        <title>Paraconexibacter antarcticus.</title>
        <authorList>
            <person name="Kim C.S."/>
        </authorList>
    </citation>
    <scope>NUCLEOTIDE SEQUENCE [LARGE SCALE GENOMIC DNA]</scope>
    <source>
        <strain evidence="10 11">02-257</strain>
    </source>
</reference>
<evidence type="ECO:0000256" key="7">
    <source>
        <dbReference type="ARBA" id="ARBA00022840"/>
    </source>
</evidence>
<dbReference type="SUPFAM" id="SSF55083">
    <property type="entry name" value="6-hydroxymethyl-7,8-dihydropterin pyrophosphokinase, HPPK"/>
    <property type="match status" value="1"/>
</dbReference>
<evidence type="ECO:0000256" key="1">
    <source>
        <dbReference type="ARBA" id="ARBA00000198"/>
    </source>
</evidence>
<comment type="catalytic activity">
    <reaction evidence="1">
        <text>6-hydroxymethyl-7,8-dihydropterin + ATP = (7,8-dihydropterin-6-yl)methyl diphosphate + AMP + H(+)</text>
        <dbReference type="Rhea" id="RHEA:11412"/>
        <dbReference type="ChEBI" id="CHEBI:15378"/>
        <dbReference type="ChEBI" id="CHEBI:30616"/>
        <dbReference type="ChEBI" id="CHEBI:44841"/>
        <dbReference type="ChEBI" id="CHEBI:72950"/>
        <dbReference type="ChEBI" id="CHEBI:456215"/>
        <dbReference type="EC" id="2.7.6.3"/>
    </reaction>
</comment>
<keyword evidence="11" id="KW-1185">Reference proteome</keyword>
<evidence type="ECO:0000259" key="9">
    <source>
        <dbReference type="PROSITE" id="PS00794"/>
    </source>
</evidence>
<keyword evidence="5" id="KW-0547">Nucleotide-binding</keyword>
<sequence length="172" mass="18240">MSGARRIGYLGLGSNIGDRRGHLQAAVDALGAHGVTVLASSSTYDTDPVGEVLDQDDFLNACVRIETALEPPELLAACKAVEGELGRVQGGVRHGPRPIDVDVLLLGDLEYHSERLTLPHEQATSRRFVLVPLVELDLELTTPDGTRLRDVLAALPPDEGVRAAGPPLTVPA</sequence>
<dbReference type="RefSeq" id="WP_254572498.1">
    <property type="nucleotide sequence ID" value="NZ_CP098502.1"/>
</dbReference>
<evidence type="ECO:0000256" key="6">
    <source>
        <dbReference type="ARBA" id="ARBA00022777"/>
    </source>
</evidence>
<proteinExistence type="predicted"/>
<keyword evidence="8" id="KW-0289">Folate biosynthesis</keyword>